<evidence type="ECO:0000256" key="2">
    <source>
        <dbReference type="SAM" id="MobiDB-lite"/>
    </source>
</evidence>
<dbReference type="InterPro" id="IPR002053">
    <property type="entry name" value="Glyco_hydro_25"/>
</dbReference>
<comment type="similarity">
    <text evidence="1">Belongs to the glycosyl hydrolase 25 family.</text>
</comment>
<accession>A0A9P7DG44</accession>
<feature type="region of interest" description="Disordered" evidence="2">
    <location>
        <begin position="71"/>
        <end position="92"/>
    </location>
</feature>
<feature type="compositionally biased region" description="Polar residues" evidence="2">
    <location>
        <begin position="81"/>
        <end position="92"/>
    </location>
</feature>
<comment type="caution">
    <text evidence="3">The sequence shown here is derived from an EMBL/GenBank/DDBJ whole genome shotgun (WGS) entry which is preliminary data.</text>
</comment>
<gene>
    <name evidence="3" type="ORF">HD556DRAFT_655300</name>
</gene>
<dbReference type="SUPFAM" id="SSF51445">
    <property type="entry name" value="(Trans)glycosidases"/>
    <property type="match status" value="1"/>
</dbReference>
<dbReference type="EMBL" id="JABBWE010000043">
    <property type="protein sequence ID" value="KAG1791428.1"/>
    <property type="molecule type" value="Genomic_DNA"/>
</dbReference>
<name>A0A9P7DG44_9AGAM</name>
<dbReference type="Pfam" id="PF01183">
    <property type="entry name" value="Glyco_hydro_25"/>
    <property type="match status" value="1"/>
</dbReference>
<evidence type="ECO:0000313" key="4">
    <source>
        <dbReference type="Proteomes" id="UP000719766"/>
    </source>
</evidence>
<dbReference type="Gene3D" id="3.20.20.80">
    <property type="entry name" value="Glycosidases"/>
    <property type="match status" value="1"/>
</dbReference>
<evidence type="ECO:0000313" key="3">
    <source>
        <dbReference type="EMBL" id="KAG1791428.1"/>
    </source>
</evidence>
<dbReference type="GeneID" id="64604966"/>
<dbReference type="Proteomes" id="UP000719766">
    <property type="component" value="Unassembled WGS sequence"/>
</dbReference>
<organism evidence="3 4">
    <name type="scientific">Suillus plorans</name>
    <dbReference type="NCBI Taxonomy" id="116603"/>
    <lineage>
        <taxon>Eukaryota</taxon>
        <taxon>Fungi</taxon>
        <taxon>Dikarya</taxon>
        <taxon>Basidiomycota</taxon>
        <taxon>Agaricomycotina</taxon>
        <taxon>Agaricomycetes</taxon>
        <taxon>Agaricomycetidae</taxon>
        <taxon>Boletales</taxon>
        <taxon>Suillineae</taxon>
        <taxon>Suillaceae</taxon>
        <taxon>Suillus</taxon>
    </lineage>
</organism>
<dbReference type="GO" id="GO:0016998">
    <property type="term" value="P:cell wall macromolecule catabolic process"/>
    <property type="evidence" value="ECO:0007669"/>
    <property type="project" value="InterPro"/>
</dbReference>
<dbReference type="GO" id="GO:0003796">
    <property type="term" value="F:lysozyme activity"/>
    <property type="evidence" value="ECO:0007669"/>
    <property type="project" value="InterPro"/>
</dbReference>
<dbReference type="GO" id="GO:0009253">
    <property type="term" value="P:peptidoglycan catabolic process"/>
    <property type="evidence" value="ECO:0007669"/>
    <property type="project" value="InterPro"/>
</dbReference>
<dbReference type="OrthoDB" id="6590422at2759"/>
<reference evidence="3" key="1">
    <citation type="journal article" date="2020" name="New Phytol.">
        <title>Comparative genomics reveals dynamic genome evolution in host specialist ectomycorrhizal fungi.</title>
        <authorList>
            <person name="Lofgren L.A."/>
            <person name="Nguyen N.H."/>
            <person name="Vilgalys R."/>
            <person name="Ruytinx J."/>
            <person name="Liao H.L."/>
            <person name="Branco S."/>
            <person name="Kuo A."/>
            <person name="LaButti K."/>
            <person name="Lipzen A."/>
            <person name="Andreopoulos W."/>
            <person name="Pangilinan J."/>
            <person name="Riley R."/>
            <person name="Hundley H."/>
            <person name="Na H."/>
            <person name="Barry K."/>
            <person name="Grigoriev I.V."/>
            <person name="Stajich J.E."/>
            <person name="Kennedy P.G."/>
        </authorList>
    </citation>
    <scope>NUCLEOTIDE SEQUENCE</scope>
    <source>
        <strain evidence="3">S12</strain>
    </source>
</reference>
<dbReference type="RefSeq" id="XP_041158273.1">
    <property type="nucleotide sequence ID" value="XM_041311202.1"/>
</dbReference>
<keyword evidence="4" id="KW-1185">Reference proteome</keyword>
<proteinExistence type="inferred from homology"/>
<dbReference type="InterPro" id="IPR017853">
    <property type="entry name" value="GH"/>
</dbReference>
<dbReference type="AlphaFoldDB" id="A0A9P7DG44"/>
<protein>
    <submittedName>
        <fullName evidence="3">Uncharacterized protein</fullName>
    </submittedName>
</protein>
<evidence type="ECO:0000256" key="1">
    <source>
        <dbReference type="ARBA" id="ARBA00010646"/>
    </source>
</evidence>
<sequence length="92" mass="10113">MKSASLFCNLTALAEPIITKRSDPLDIDVSSHQDTWKFKGVVFAYIRVTEGIYVNPDFSSKYAGRTNVGLTRSGHHFARPDSSTGATQASYL</sequence>